<gene>
    <name evidence="1" type="ORF">NLG97_g10880</name>
</gene>
<evidence type="ECO:0000313" key="1">
    <source>
        <dbReference type="EMBL" id="KAJ3472572.1"/>
    </source>
</evidence>
<accession>A0ACC1QEX4</accession>
<comment type="caution">
    <text evidence="1">The sequence shown here is derived from an EMBL/GenBank/DDBJ whole genome shotgun (WGS) entry which is preliminary data.</text>
</comment>
<dbReference type="EMBL" id="JANAKD010003015">
    <property type="protein sequence ID" value="KAJ3472572.1"/>
    <property type="molecule type" value="Genomic_DNA"/>
</dbReference>
<organism evidence="1 2">
    <name type="scientific">Lecanicillium saksenae</name>
    <dbReference type="NCBI Taxonomy" id="468837"/>
    <lineage>
        <taxon>Eukaryota</taxon>
        <taxon>Fungi</taxon>
        <taxon>Dikarya</taxon>
        <taxon>Ascomycota</taxon>
        <taxon>Pezizomycotina</taxon>
        <taxon>Sordariomycetes</taxon>
        <taxon>Hypocreomycetidae</taxon>
        <taxon>Hypocreales</taxon>
        <taxon>Cordycipitaceae</taxon>
        <taxon>Lecanicillium</taxon>
    </lineage>
</organism>
<reference evidence="1" key="1">
    <citation type="submission" date="2022-07" db="EMBL/GenBank/DDBJ databases">
        <title>Genome Sequence of Lecanicillium saksenae.</title>
        <authorList>
            <person name="Buettner E."/>
        </authorList>
    </citation>
    <scope>NUCLEOTIDE SEQUENCE</scope>
    <source>
        <strain evidence="1">VT-O1</strain>
    </source>
</reference>
<protein>
    <submittedName>
        <fullName evidence="1">Uncharacterized protein</fullName>
    </submittedName>
</protein>
<evidence type="ECO:0000313" key="2">
    <source>
        <dbReference type="Proteomes" id="UP001148737"/>
    </source>
</evidence>
<keyword evidence="2" id="KW-1185">Reference proteome</keyword>
<sequence>MSGFVCPHCSECTDIFGTGGGKSMAEEFKVKFLGAVPMDAQFITLVEEGRRPHYPVGTQVNGQDISREESSGDDTGSLMEKYKDCSLYHIFKGIAEGLAEGATSSNMAHGERVVALLRHDTERTATLLEIAQLLPITVAKLADAIEMGKMPLVDTLMEVSEFQGPDLCDTCATYASELDHLALVALMRGDAESLLDAHMRCRGRLDRWDADFSGRIHESMLKLSPMKSLARRQALAIVEKHGSSVQEIQKLAPIGKLYGPRGTEGVWAGNANGWKCGTDLSSHLDKQGRDKLDALAEVFFHEYGAARGYAAPITGQSANWEKFGKAIAKWIEQKNEFDARASQAPFTVVGFGGFCLCDKLFDTPNHFNWRRDGCEDGGVMSYIGPKWAAGGLQQA</sequence>
<proteinExistence type="predicted"/>
<dbReference type="Proteomes" id="UP001148737">
    <property type="component" value="Unassembled WGS sequence"/>
</dbReference>
<name>A0ACC1QEX4_9HYPO</name>